<organism evidence="1">
    <name type="scientific">Yersinia ruckeri</name>
    <dbReference type="NCBI Taxonomy" id="29486"/>
    <lineage>
        <taxon>Bacteria</taxon>
        <taxon>Pseudomonadati</taxon>
        <taxon>Pseudomonadota</taxon>
        <taxon>Gammaproteobacteria</taxon>
        <taxon>Enterobacterales</taxon>
        <taxon>Yersiniaceae</taxon>
        <taxon>Yersinia</taxon>
    </lineage>
</organism>
<evidence type="ECO:0000313" key="1">
    <source>
        <dbReference type="EMBL" id="CEK28095.1"/>
    </source>
</evidence>
<accession>A0A0A8VET0</accession>
<name>A0A0A8VET0_YERRU</name>
<protein>
    <submittedName>
        <fullName evidence="1">Uncharacterized protein</fullName>
    </submittedName>
</protein>
<proteinExistence type="predicted"/>
<sequence>MASTTTSNCQHDGNGGWPLSKRFSRMVIPHAVDIALTMLAAY</sequence>
<dbReference type="AlphaFoldDB" id="A0A0A8VET0"/>
<reference evidence="1" key="1">
    <citation type="journal article" date="2015" name="Genome Announc.">
        <title>Complete Genome Sequence of Yersinia ruckeri Strain CSF007-82, Etiologic Agent of Red Mouth Disease in Salmonid Fish.</title>
        <authorList>
            <person name="Nelson M.C."/>
            <person name="LaPatra S.E."/>
            <person name="Welch T.J."/>
            <person name="Graf J."/>
        </authorList>
    </citation>
    <scope>NUCLEOTIDE SEQUENCE</scope>
    <source>
        <strain evidence="1">CSF007-82</strain>
    </source>
</reference>
<dbReference type="EMBL" id="LN681231">
    <property type="protein sequence ID" value="CEK28095.1"/>
    <property type="molecule type" value="Genomic_DNA"/>
</dbReference>
<gene>
    <name evidence="1" type="ORF">CSF007_11765</name>
</gene>